<dbReference type="Proteomes" id="UP000515697">
    <property type="component" value="Chromosome PVSEL_13"/>
</dbReference>
<dbReference type="VEuPathDB" id="PlasmoDB:PVBDA_1300250"/>
<dbReference type="VEuPathDB" id="PlasmoDB:PVSEL_1300240"/>
<dbReference type="VEuPathDB" id="PlasmoDB:PVLDE_1300360"/>
<reference evidence="2 3" key="1">
    <citation type="submission" date="2020-08" db="EMBL/GenBank/DDBJ databases">
        <authorList>
            <person name="Ramaprasad A."/>
        </authorList>
    </citation>
    <scope>NUCLEOTIDE SEQUENCE [LARGE SCALE GENOMIC DNA]</scope>
</reference>
<evidence type="ECO:0000256" key="1">
    <source>
        <dbReference type="SAM" id="SignalP"/>
    </source>
</evidence>
<organism evidence="2 3">
    <name type="scientific">Plasmodium vinckei</name>
    <dbReference type="NCBI Taxonomy" id="5860"/>
    <lineage>
        <taxon>Eukaryota</taxon>
        <taxon>Sar</taxon>
        <taxon>Alveolata</taxon>
        <taxon>Apicomplexa</taxon>
        <taxon>Aconoidasida</taxon>
        <taxon>Haemosporida</taxon>
        <taxon>Plasmodiidae</taxon>
        <taxon>Plasmodium</taxon>
        <taxon>Plasmodium (Vinckeia)</taxon>
    </lineage>
</organism>
<dbReference type="AlphaFoldDB" id="A0A6V7T9L2"/>
<evidence type="ECO:0000313" key="2">
    <source>
        <dbReference type="EMBL" id="CAD2110839.1"/>
    </source>
</evidence>
<dbReference type="InterPro" id="IPR006486">
    <property type="entry name" value="PYST_A"/>
</dbReference>
<proteinExistence type="predicted"/>
<accession>A0A6V7T9L2</accession>
<dbReference type="NCBIfam" id="TIGR01599">
    <property type="entry name" value="PYST-A"/>
    <property type="match status" value="1"/>
</dbReference>
<evidence type="ECO:0000313" key="3">
    <source>
        <dbReference type="Proteomes" id="UP000515697"/>
    </source>
</evidence>
<dbReference type="VEuPathDB" id="PlasmoDB:PVPCR_1300390"/>
<sequence length="269" mass="31273">MNKFYIQIVFFLLSVSVYLNNETLASEPDLGKTAETKSKDSYATAEEIYEQNKHLLCANPEEANEANKLMGEALIHLVYHATNKDGYKYIGDSPNHNLYYYKKKHNDNTKVEKYQYKVRDLNKYNETINEIWDPNSDHFLNKYSSKKKIVRVYSPNLVIIQQRYKNWPLTRQKYFYALAKKSQVSEDKTIITMTSPNINDGYPSDKEYKNTIIENANLFTTDIDSEEDIRSGKLNKAVVNIAGYIIQKKSDHIYVTFVRSVSGIQILIT</sequence>
<name>A0A6V7T9L2_PLAVN</name>
<feature type="signal peptide" evidence="1">
    <location>
        <begin position="1"/>
        <end position="25"/>
    </location>
</feature>
<keyword evidence="1" id="KW-0732">Signal</keyword>
<dbReference type="VEuPathDB" id="PlasmoDB:PVVCY_1300110"/>
<dbReference type="SUPFAM" id="SSF55961">
    <property type="entry name" value="Bet v1-like"/>
    <property type="match status" value="1"/>
</dbReference>
<feature type="chain" id="PRO_5027972660" evidence="1">
    <location>
        <begin position="26"/>
        <end position="269"/>
    </location>
</feature>
<protein>
    <submittedName>
        <fullName evidence="2">Fam-a protein</fullName>
    </submittedName>
</protein>
<gene>
    <name evidence="2" type="ORF">PVSEL_1300240</name>
</gene>
<dbReference type="EMBL" id="LR865434">
    <property type="protein sequence ID" value="CAD2110839.1"/>
    <property type="molecule type" value="Genomic_DNA"/>
</dbReference>